<dbReference type="Pfam" id="PF00440">
    <property type="entry name" value="TetR_N"/>
    <property type="match status" value="1"/>
</dbReference>
<dbReference type="PANTHER" id="PTHR47506">
    <property type="entry name" value="TRANSCRIPTIONAL REGULATORY PROTEIN"/>
    <property type="match status" value="1"/>
</dbReference>
<dbReference type="GO" id="GO:0003677">
    <property type="term" value="F:DNA binding"/>
    <property type="evidence" value="ECO:0007669"/>
    <property type="project" value="UniProtKB-UniRule"/>
</dbReference>
<dbReference type="PRINTS" id="PR00455">
    <property type="entry name" value="HTHTETR"/>
</dbReference>
<keyword evidence="2 4" id="KW-0238">DNA-binding</keyword>
<dbReference type="Gene3D" id="1.10.10.60">
    <property type="entry name" value="Homeodomain-like"/>
    <property type="match status" value="1"/>
</dbReference>
<gene>
    <name evidence="6" type="ORF">C7410_10828</name>
</gene>
<dbReference type="Proteomes" id="UP000247772">
    <property type="component" value="Unassembled WGS sequence"/>
</dbReference>
<protein>
    <submittedName>
        <fullName evidence="6">TetR family transcriptional regulator</fullName>
    </submittedName>
</protein>
<feature type="domain" description="HTH tetR-type" evidence="5">
    <location>
        <begin position="13"/>
        <end position="73"/>
    </location>
</feature>
<dbReference type="Gene3D" id="1.10.357.10">
    <property type="entry name" value="Tetracycline Repressor, domain 2"/>
    <property type="match status" value="1"/>
</dbReference>
<dbReference type="OrthoDB" id="116240at2"/>
<feature type="DNA-binding region" description="H-T-H motif" evidence="4">
    <location>
        <begin position="36"/>
        <end position="55"/>
    </location>
</feature>
<dbReference type="EMBL" id="QJSQ01000008">
    <property type="protein sequence ID" value="PYE23133.1"/>
    <property type="molecule type" value="Genomic_DNA"/>
</dbReference>
<reference evidence="6 7" key="1">
    <citation type="submission" date="2018-06" db="EMBL/GenBank/DDBJ databases">
        <title>Genomic Encyclopedia of Type Strains, Phase IV (KMG-V): Genome sequencing to study the core and pangenomes of soil and plant-associated prokaryotes.</title>
        <authorList>
            <person name="Whitman W."/>
        </authorList>
    </citation>
    <scope>NUCLEOTIDE SEQUENCE [LARGE SCALE GENOMIC DNA]</scope>
    <source>
        <strain evidence="6 7">SRCL-318</strain>
    </source>
</reference>
<dbReference type="InterPro" id="IPR001647">
    <property type="entry name" value="HTH_TetR"/>
</dbReference>
<organism evidence="6 7">
    <name type="scientific">Paraburkholderia silvatlantica</name>
    <dbReference type="NCBI Taxonomy" id="321895"/>
    <lineage>
        <taxon>Bacteria</taxon>
        <taxon>Pseudomonadati</taxon>
        <taxon>Pseudomonadota</taxon>
        <taxon>Betaproteobacteria</taxon>
        <taxon>Burkholderiales</taxon>
        <taxon>Burkholderiaceae</taxon>
        <taxon>Paraburkholderia</taxon>
    </lineage>
</organism>
<dbReference type="RefSeq" id="WP_110855085.1">
    <property type="nucleotide sequence ID" value="NZ_QJSQ01000008.1"/>
</dbReference>
<proteinExistence type="predicted"/>
<evidence type="ECO:0000256" key="4">
    <source>
        <dbReference type="PROSITE-ProRule" id="PRU00335"/>
    </source>
</evidence>
<comment type="caution">
    <text evidence="6">The sequence shown here is derived from an EMBL/GenBank/DDBJ whole genome shotgun (WGS) entry which is preliminary data.</text>
</comment>
<sequence>MENRTANNQATQSTRRETFLNAAIQVFARYGYRKTSIDQIAQAAGASRQGLYLHFSSKEELFRATVEHALSQHLRAVTTALSQDRPLADRLVAACDEWAGRYVGTGTQDAQDLVAASTSITSETLAAYGMRFEEALAEAIADDSKVMRAYIGAGLTAKDVARTLHMVTQGIKQRSSTRQEFVTEISTSVAVLMASTLRLTKGSS</sequence>
<evidence type="ECO:0000256" key="2">
    <source>
        <dbReference type="ARBA" id="ARBA00023125"/>
    </source>
</evidence>
<keyword evidence="3" id="KW-0804">Transcription</keyword>
<dbReference type="PANTHER" id="PTHR47506:SF6">
    <property type="entry name" value="HTH-TYPE TRANSCRIPTIONAL REPRESSOR NEMR"/>
    <property type="match status" value="1"/>
</dbReference>
<dbReference type="AlphaFoldDB" id="A0A2V4TY77"/>
<evidence type="ECO:0000313" key="7">
    <source>
        <dbReference type="Proteomes" id="UP000247772"/>
    </source>
</evidence>
<dbReference type="InterPro" id="IPR009057">
    <property type="entry name" value="Homeodomain-like_sf"/>
</dbReference>
<accession>A0A2V4TY77</accession>
<name>A0A2V4TY77_9BURK</name>
<evidence type="ECO:0000256" key="1">
    <source>
        <dbReference type="ARBA" id="ARBA00023015"/>
    </source>
</evidence>
<dbReference type="FunFam" id="1.10.10.60:FF:000141">
    <property type="entry name" value="TetR family transcriptional regulator"/>
    <property type="match status" value="1"/>
</dbReference>
<dbReference type="PROSITE" id="PS50977">
    <property type="entry name" value="HTH_TETR_2"/>
    <property type="match status" value="1"/>
</dbReference>
<evidence type="ECO:0000259" key="5">
    <source>
        <dbReference type="PROSITE" id="PS50977"/>
    </source>
</evidence>
<evidence type="ECO:0000256" key="3">
    <source>
        <dbReference type="ARBA" id="ARBA00023163"/>
    </source>
</evidence>
<dbReference type="SUPFAM" id="SSF46689">
    <property type="entry name" value="Homeodomain-like"/>
    <property type="match status" value="1"/>
</dbReference>
<evidence type="ECO:0000313" key="6">
    <source>
        <dbReference type="EMBL" id="PYE23133.1"/>
    </source>
</evidence>
<keyword evidence="1" id="KW-0805">Transcription regulation</keyword>